<protein>
    <submittedName>
        <fullName evidence="1">RNA polymerase, sigma-24 subunit, ECF subfamily</fullName>
    </submittedName>
</protein>
<sequence>MGPGGVTLNKVVQINDRAAALAELSGDQKKKLTAWSGLASRGTPYEANDLLQGAYVRWLASKKPVEGPDETYDYLFGAIKSIRSNHFKREKTVARYDGKRAFETEDDEETLVETAADPVETIESAVFQQQLFDLFRDDDEILELLIEQIDDAAASEIQAKLGWSKTKYETVQKRKKRLVAKYMSEGKLL</sequence>
<organism evidence="1">
    <name type="scientific">Rhodopseudomonas palustris (strain BisA53)</name>
    <dbReference type="NCBI Taxonomy" id="316055"/>
    <lineage>
        <taxon>Bacteria</taxon>
        <taxon>Pseudomonadati</taxon>
        <taxon>Pseudomonadota</taxon>
        <taxon>Alphaproteobacteria</taxon>
        <taxon>Hyphomicrobiales</taxon>
        <taxon>Nitrobacteraceae</taxon>
        <taxon>Rhodopseudomonas</taxon>
    </lineage>
</organism>
<name>Q07NQ1_RHOP5</name>
<dbReference type="AlphaFoldDB" id="Q07NQ1"/>
<proteinExistence type="predicted"/>
<dbReference type="EMBL" id="CP000463">
    <property type="protein sequence ID" value="ABJ06433.1"/>
    <property type="molecule type" value="Genomic_DNA"/>
</dbReference>
<reference evidence="1" key="1">
    <citation type="submission" date="2006-09" db="EMBL/GenBank/DDBJ databases">
        <title>Complete sequence of Rhodopseudomonas palustris BisA53.</title>
        <authorList>
            <consortium name="US DOE Joint Genome Institute"/>
            <person name="Copeland A."/>
            <person name="Lucas S."/>
            <person name="Lapidus A."/>
            <person name="Barry K."/>
            <person name="Detter J.C."/>
            <person name="Glavina del Rio T."/>
            <person name="Hammon N."/>
            <person name="Israni S."/>
            <person name="Dalin E."/>
            <person name="Tice H."/>
            <person name="Pitluck S."/>
            <person name="Chain P."/>
            <person name="Malfatti S."/>
            <person name="Shin M."/>
            <person name="Vergez L."/>
            <person name="Schmutz J."/>
            <person name="Larimer F."/>
            <person name="Land M."/>
            <person name="Hauser L."/>
            <person name="Pelletier D.A."/>
            <person name="Kyrpides N."/>
            <person name="Kim E."/>
            <person name="Harwood C.S."/>
            <person name="Oda Y."/>
            <person name="Richardson P."/>
        </authorList>
    </citation>
    <scope>NUCLEOTIDE SEQUENCE [LARGE SCALE GENOMIC DNA]</scope>
    <source>
        <strain evidence="1">BisA53</strain>
    </source>
</reference>
<gene>
    <name evidence="1" type="ordered locus">RPE_2495</name>
</gene>
<evidence type="ECO:0000313" key="1">
    <source>
        <dbReference type="EMBL" id="ABJ06433.1"/>
    </source>
</evidence>
<dbReference type="STRING" id="316055.RPE_2495"/>
<accession>Q07NQ1</accession>
<dbReference type="HOGENOM" id="CLU_1433462_0_0_5"/>
<dbReference type="KEGG" id="rpe:RPE_2495"/>